<dbReference type="EMBL" id="JARQZJ010000044">
    <property type="protein sequence ID" value="KAK9877818.1"/>
    <property type="molecule type" value="Genomic_DNA"/>
</dbReference>
<evidence type="ECO:0000313" key="2">
    <source>
        <dbReference type="EMBL" id="KAK9877818.1"/>
    </source>
</evidence>
<gene>
    <name evidence="2" type="ORF">WA026_020053</name>
</gene>
<keyword evidence="1" id="KW-0472">Membrane</keyword>
<accession>A0AAW1UB36</accession>
<evidence type="ECO:0008006" key="4">
    <source>
        <dbReference type="Google" id="ProtNLM"/>
    </source>
</evidence>
<keyword evidence="1" id="KW-1133">Transmembrane helix</keyword>
<proteinExistence type="predicted"/>
<reference evidence="2 3" key="1">
    <citation type="submission" date="2023-03" db="EMBL/GenBank/DDBJ databases">
        <title>Genome insight into feeding habits of ladybird beetles.</title>
        <authorList>
            <person name="Li H.-S."/>
            <person name="Huang Y.-H."/>
            <person name="Pang H."/>
        </authorList>
    </citation>
    <scope>NUCLEOTIDE SEQUENCE [LARGE SCALE GENOMIC DNA]</scope>
    <source>
        <strain evidence="2">SYSU_2023b</strain>
        <tissue evidence="2">Whole body</tissue>
    </source>
</reference>
<organism evidence="2 3">
    <name type="scientific">Henosepilachna vigintioctopunctata</name>
    <dbReference type="NCBI Taxonomy" id="420089"/>
    <lineage>
        <taxon>Eukaryota</taxon>
        <taxon>Metazoa</taxon>
        <taxon>Ecdysozoa</taxon>
        <taxon>Arthropoda</taxon>
        <taxon>Hexapoda</taxon>
        <taxon>Insecta</taxon>
        <taxon>Pterygota</taxon>
        <taxon>Neoptera</taxon>
        <taxon>Endopterygota</taxon>
        <taxon>Coleoptera</taxon>
        <taxon>Polyphaga</taxon>
        <taxon>Cucujiformia</taxon>
        <taxon>Coccinelloidea</taxon>
        <taxon>Coccinellidae</taxon>
        <taxon>Epilachninae</taxon>
        <taxon>Epilachnini</taxon>
        <taxon>Henosepilachna</taxon>
    </lineage>
</organism>
<keyword evidence="1" id="KW-0812">Transmembrane</keyword>
<keyword evidence="3" id="KW-1185">Reference proteome</keyword>
<evidence type="ECO:0000313" key="3">
    <source>
        <dbReference type="Proteomes" id="UP001431783"/>
    </source>
</evidence>
<comment type="caution">
    <text evidence="2">The sequence shown here is derived from an EMBL/GenBank/DDBJ whole genome shotgun (WGS) entry which is preliminary data.</text>
</comment>
<evidence type="ECO:0000256" key="1">
    <source>
        <dbReference type="SAM" id="Phobius"/>
    </source>
</evidence>
<dbReference type="AlphaFoldDB" id="A0AAW1UB36"/>
<dbReference type="Proteomes" id="UP001431783">
    <property type="component" value="Unassembled WGS sequence"/>
</dbReference>
<sequence length="234" mass="26691">MKILFLLGVTRLEKNLENCFATIDINSSELKYLSDHLTSEECRKLVAAAHFNSYDLPTALSEAELKISKDLSCFELLLHWNSSPGEGKGRSHELLERRLRQLDKKELADWLGNKVFDQVGKDLSHALGDEFSTEGNDTFALEDLIELPTEKYEDPTEWTPMDSVLFAILSILVFATTTVVCLSFCMYIIKKFKAKRKQKSSTKYENQELLYYSSSESIESPDVMTSESRSDFQS</sequence>
<name>A0AAW1UB36_9CUCU</name>
<feature type="transmembrane region" description="Helical" evidence="1">
    <location>
        <begin position="164"/>
        <end position="189"/>
    </location>
</feature>
<protein>
    <recommendedName>
        <fullName evidence="4">Death domain-containing protein</fullName>
    </recommendedName>
</protein>